<protein>
    <submittedName>
        <fullName evidence="1">Uncharacterized protein</fullName>
    </submittedName>
</protein>
<proteinExistence type="predicted"/>
<dbReference type="RefSeq" id="WP_002717869.1">
    <property type="nucleotide sequence ID" value="NZ_UFSI01000001.1"/>
</dbReference>
<organism evidence="1 2">
    <name type="scientific">Afipia felis</name>
    <name type="common">Cat scratch disease bacillus</name>
    <dbReference type="NCBI Taxonomy" id="1035"/>
    <lineage>
        <taxon>Bacteria</taxon>
        <taxon>Pseudomonadati</taxon>
        <taxon>Pseudomonadota</taxon>
        <taxon>Alphaproteobacteria</taxon>
        <taxon>Hyphomicrobiales</taxon>
        <taxon>Nitrobacteraceae</taxon>
        <taxon>Afipia</taxon>
    </lineage>
</organism>
<reference evidence="1 2" key="1">
    <citation type="submission" date="2018-06" db="EMBL/GenBank/DDBJ databases">
        <authorList>
            <consortium name="Pathogen Informatics"/>
            <person name="Doyle S."/>
        </authorList>
    </citation>
    <scope>NUCLEOTIDE SEQUENCE [LARGE SCALE GENOMIC DNA]</scope>
    <source>
        <strain evidence="1 2">NCTC12722</strain>
    </source>
</reference>
<sequence length="103" mass="11287">MSIETPELSFTSPLTNNAQLVAMLSALHAAFQTAVVIKADEILAAGVADREERLRLFDAYTDKITKEAKRLQTERFAVSDEAKGVGATLELMGMLYAAIREQL</sequence>
<evidence type="ECO:0000313" key="1">
    <source>
        <dbReference type="EMBL" id="SUU83085.1"/>
    </source>
</evidence>
<dbReference type="EMBL" id="UIGB01000001">
    <property type="protein sequence ID" value="SUU83085.1"/>
    <property type="molecule type" value="Genomic_DNA"/>
</dbReference>
<evidence type="ECO:0000313" key="2">
    <source>
        <dbReference type="Proteomes" id="UP000254343"/>
    </source>
</evidence>
<dbReference type="Proteomes" id="UP000254343">
    <property type="component" value="Unassembled WGS sequence"/>
</dbReference>
<dbReference type="AlphaFoldDB" id="A0A380W4G3"/>
<name>A0A380W4G3_AFIFE</name>
<gene>
    <name evidence="1" type="ORF">NCTC12722_00245</name>
</gene>
<accession>A0A380W4G3</accession>